<dbReference type="EMBL" id="JAQQCF010000036">
    <property type="protein sequence ID" value="MFM0641162.1"/>
    <property type="molecule type" value="Genomic_DNA"/>
</dbReference>
<dbReference type="RefSeq" id="WP_408237758.1">
    <property type="nucleotide sequence ID" value="NZ_JAQQCF010000036.1"/>
</dbReference>
<evidence type="ECO:0000313" key="2">
    <source>
        <dbReference type="EMBL" id="MFM0641162.1"/>
    </source>
</evidence>
<accession>A0ABW9E4U2</accession>
<protein>
    <submittedName>
        <fullName evidence="2">Nickel pincer cofactor biosynthesis protein LarB</fullName>
    </submittedName>
</protein>
<dbReference type="Pfam" id="PF00731">
    <property type="entry name" value="AIRC"/>
    <property type="match status" value="1"/>
</dbReference>
<feature type="domain" description="PurE" evidence="1">
    <location>
        <begin position="117"/>
        <end position="257"/>
    </location>
</feature>
<keyword evidence="3" id="KW-1185">Reference proteome</keyword>
<evidence type="ECO:0000259" key="1">
    <source>
        <dbReference type="SMART" id="SM01001"/>
    </source>
</evidence>
<reference evidence="2 3" key="1">
    <citation type="journal article" date="2024" name="Chem. Sci.">
        <title>Discovery of megapolipeptins by genome mining of a Burkholderiales bacteria collection.</title>
        <authorList>
            <person name="Paulo B.S."/>
            <person name="Recchia M.J.J."/>
            <person name="Lee S."/>
            <person name="Fergusson C.H."/>
            <person name="Romanowski S.B."/>
            <person name="Hernandez A."/>
            <person name="Krull N."/>
            <person name="Liu D.Y."/>
            <person name="Cavanagh H."/>
            <person name="Bos A."/>
            <person name="Gray C.A."/>
            <person name="Murphy B.T."/>
            <person name="Linington R.G."/>
            <person name="Eustaquio A.S."/>
        </authorList>
    </citation>
    <scope>NUCLEOTIDE SEQUENCE [LARGE SCALE GENOMIC DNA]</scope>
    <source>
        <strain evidence="2 3">RL17-338-BIC-A</strain>
    </source>
</reference>
<dbReference type="SMART" id="SM01001">
    <property type="entry name" value="AIRC"/>
    <property type="match status" value="1"/>
</dbReference>
<sequence>MSEVAKVLDDYKRSQLSLEDACEALSRAYTVQLGHTTLDLQRERRVGFGEVVYGEGKTSRQLCDIFAALIERRQSVLATRVSAEAALAVCSCLPGTVHDAVARTLVHHNAPPQPVPGRIAVVSAGTSDQHVAEEAAVTAEFYGNDVLRISDVGVAGLHRLFARLDEIRSASVIVAVAGMEGALASVVGGLVRAPVIAVPTSVGYGAAFGGLGALLGMLNSCASGVSVVNIDNGFGGGYMAAIINRLSAGRAGDALRSPDGELRTMGGA</sequence>
<dbReference type="PANTHER" id="PTHR43064:SF1">
    <property type="entry name" value="SLL1489 PROTEIN"/>
    <property type="match status" value="1"/>
</dbReference>
<dbReference type="NCBIfam" id="NF033503">
    <property type="entry name" value="LarB"/>
    <property type="match status" value="1"/>
</dbReference>
<organism evidence="2 3">
    <name type="scientific">Paraburkholderia metrosideri</name>
    <dbReference type="NCBI Taxonomy" id="580937"/>
    <lineage>
        <taxon>Bacteria</taxon>
        <taxon>Pseudomonadati</taxon>
        <taxon>Pseudomonadota</taxon>
        <taxon>Betaproteobacteria</taxon>
        <taxon>Burkholderiales</taxon>
        <taxon>Burkholderiaceae</taxon>
        <taxon>Paraburkholderia</taxon>
    </lineage>
</organism>
<name>A0ABW9E4U2_9BURK</name>
<dbReference type="Gene3D" id="3.40.50.1970">
    <property type="match status" value="1"/>
</dbReference>
<dbReference type="Proteomes" id="UP001629432">
    <property type="component" value="Unassembled WGS sequence"/>
</dbReference>
<proteinExistence type="predicted"/>
<dbReference type="InterPro" id="IPR000031">
    <property type="entry name" value="PurE_dom"/>
</dbReference>
<dbReference type="SUPFAM" id="SSF52255">
    <property type="entry name" value="N5-CAIR mutase (phosphoribosylaminoimidazole carboxylase, PurE)"/>
    <property type="match status" value="1"/>
</dbReference>
<comment type="caution">
    <text evidence="2">The sequence shown here is derived from an EMBL/GenBank/DDBJ whole genome shotgun (WGS) entry which is preliminary data.</text>
</comment>
<gene>
    <name evidence="2" type="primary">larB</name>
    <name evidence="2" type="ORF">PQQ63_31140</name>
</gene>
<dbReference type="InterPro" id="IPR039476">
    <property type="entry name" value="P2CMN_synthase_LarB"/>
</dbReference>
<dbReference type="PANTHER" id="PTHR43064">
    <property type="entry name" value="PHOSPHORIBOSYLAMINOIMIDAZOLE CARBOXYLASE-RELATED"/>
    <property type="match status" value="1"/>
</dbReference>
<evidence type="ECO:0000313" key="3">
    <source>
        <dbReference type="Proteomes" id="UP001629432"/>
    </source>
</evidence>